<dbReference type="Gene3D" id="1.10.1200.10">
    <property type="entry name" value="ACP-like"/>
    <property type="match status" value="1"/>
</dbReference>
<accession>A0A4Y8Q4I7</accession>
<protein>
    <submittedName>
        <fullName evidence="2">Phosphopantetheine attachment protein</fullName>
    </submittedName>
</protein>
<name>A0A4Y8Q4I7_9BACL</name>
<dbReference type="PROSITE" id="PS50075">
    <property type="entry name" value="CARRIER"/>
    <property type="match status" value="1"/>
</dbReference>
<organism evidence="2 3">
    <name type="scientific">Paenibacillus athensensis</name>
    <dbReference type="NCBI Taxonomy" id="1967502"/>
    <lineage>
        <taxon>Bacteria</taxon>
        <taxon>Bacillati</taxon>
        <taxon>Bacillota</taxon>
        <taxon>Bacilli</taxon>
        <taxon>Bacillales</taxon>
        <taxon>Paenibacillaceae</taxon>
        <taxon>Paenibacillus</taxon>
    </lineage>
</organism>
<dbReference type="EMBL" id="MYFO01000008">
    <property type="protein sequence ID" value="TFE88986.1"/>
    <property type="molecule type" value="Genomic_DNA"/>
</dbReference>
<sequence length="85" mass="9747">MSNADILQQLEQHIRNRYEIAEDDDDFDLDVHLFDYGFIDSIGATALIAHIETTYSVQVTNQDLMLYPLNTVREIAQFITKKIAG</sequence>
<dbReference type="Pfam" id="PF00550">
    <property type="entry name" value="PP-binding"/>
    <property type="match status" value="1"/>
</dbReference>
<reference evidence="2 3" key="1">
    <citation type="submission" date="2017-03" db="EMBL/GenBank/DDBJ databases">
        <title>Isolation of Levoglucosan Utilizing Bacteria.</title>
        <authorList>
            <person name="Arya A.S."/>
        </authorList>
    </citation>
    <scope>NUCLEOTIDE SEQUENCE [LARGE SCALE GENOMIC DNA]</scope>
    <source>
        <strain evidence="2 3">MEC069</strain>
    </source>
</reference>
<dbReference type="SUPFAM" id="SSF47336">
    <property type="entry name" value="ACP-like"/>
    <property type="match status" value="1"/>
</dbReference>
<dbReference type="InterPro" id="IPR009081">
    <property type="entry name" value="PP-bd_ACP"/>
</dbReference>
<comment type="caution">
    <text evidence="2">The sequence shown here is derived from an EMBL/GenBank/DDBJ whole genome shotgun (WGS) entry which is preliminary data.</text>
</comment>
<proteinExistence type="predicted"/>
<dbReference type="RefSeq" id="WP_134751819.1">
    <property type="nucleotide sequence ID" value="NZ_MYFO02000011.1"/>
</dbReference>
<dbReference type="Proteomes" id="UP000298246">
    <property type="component" value="Unassembled WGS sequence"/>
</dbReference>
<evidence type="ECO:0000313" key="2">
    <source>
        <dbReference type="EMBL" id="TFE88986.1"/>
    </source>
</evidence>
<gene>
    <name evidence="2" type="ORF">B5M42_08745</name>
</gene>
<dbReference type="InterPro" id="IPR036736">
    <property type="entry name" value="ACP-like_sf"/>
</dbReference>
<feature type="domain" description="Carrier" evidence="1">
    <location>
        <begin position="4"/>
        <end position="83"/>
    </location>
</feature>
<evidence type="ECO:0000313" key="3">
    <source>
        <dbReference type="Proteomes" id="UP000298246"/>
    </source>
</evidence>
<dbReference type="AlphaFoldDB" id="A0A4Y8Q4I7"/>
<evidence type="ECO:0000259" key="1">
    <source>
        <dbReference type="PROSITE" id="PS50075"/>
    </source>
</evidence>
<keyword evidence="3" id="KW-1185">Reference proteome</keyword>
<dbReference type="OrthoDB" id="2621277at2"/>